<keyword evidence="6" id="KW-1185">Reference proteome</keyword>
<dbReference type="InterPro" id="IPR051010">
    <property type="entry name" value="BCAA_transport"/>
</dbReference>
<comment type="similarity">
    <text evidence="1">Belongs to the leucine-binding protein family.</text>
</comment>
<evidence type="ECO:0000256" key="3">
    <source>
        <dbReference type="SAM" id="Phobius"/>
    </source>
</evidence>
<dbReference type="Proteomes" id="UP000595708">
    <property type="component" value="Chromosome"/>
</dbReference>
<dbReference type="PANTHER" id="PTHR30483:SF37">
    <property type="entry name" value="ABC TRANSPORTER SUBSTRATE-BINDING PROTEIN"/>
    <property type="match status" value="1"/>
</dbReference>
<sequence length="397" mass="46279">MTLMRYHYIPKINIIFHILFFLFFFIIIFPGKITYSKEIKIGTSIPLTGQFSDIGKYYHDAYQLTVDKINANGGVKINNSFKKLSLKLYDNQSDIGINRNQYTKLITKDKVNFLLGPFLNNFILNNSLISEKYKTLMMQSCGVSDQILSKNFKYIFGLLIPAKNYFENTIKILKKMKIKNKNIVFLYANDAFNTAIANGASLILKKAHLNKIINKTYSLNTIDFTSLISQIKNINTKIILFAGYEENIINFIRQIKIFKIKSTFFSFTSDLLNKNIKNLLKNEDNYTYGITPWLPNFNLKDRWFNNAQNFSNEYKKKFGYYPDYHSVFAVIDIESLVYAIEKANDINQLKVKKQLKKINFNNVYGKITFNQNNKMIISQKVIKIQNNKLIPVHAKLN</sequence>
<name>A0A7R7ABN6_9PROT</name>
<organism evidence="5 6">
    <name type="scientific">Candidatus Profftella armatura</name>
    <name type="common">Diaphorina cf. continua</name>
    <dbReference type="NCBI Taxonomy" id="2661583"/>
    <lineage>
        <taxon>Bacteria</taxon>
        <taxon>Pseudomonadati</taxon>
        <taxon>Pseudomonadota</taxon>
        <taxon>Betaproteobacteria</taxon>
        <taxon>Candidatus Profftella</taxon>
    </lineage>
</organism>
<keyword evidence="3" id="KW-0812">Transmembrane</keyword>
<dbReference type="InterPro" id="IPR028081">
    <property type="entry name" value="Leu-bd"/>
</dbReference>
<evidence type="ECO:0000313" key="5">
    <source>
        <dbReference type="EMBL" id="BCG49548.1"/>
    </source>
</evidence>
<dbReference type="PANTHER" id="PTHR30483">
    <property type="entry name" value="LEUCINE-SPECIFIC-BINDING PROTEIN"/>
    <property type="match status" value="1"/>
</dbReference>
<protein>
    <submittedName>
        <fullName evidence="5">ABC transporter substrate-binding protein, LivK homolog</fullName>
    </submittedName>
</protein>
<keyword evidence="3" id="KW-0472">Membrane</keyword>
<evidence type="ECO:0000256" key="2">
    <source>
        <dbReference type="ARBA" id="ARBA00022729"/>
    </source>
</evidence>
<accession>A0A7R7ABN6</accession>
<feature type="domain" description="Leucine-binding protein" evidence="4">
    <location>
        <begin position="38"/>
        <end position="376"/>
    </location>
</feature>
<gene>
    <name evidence="5" type="primary">dipK</name>
    <name evidence="5" type="ORF">PADco_1280</name>
</gene>
<dbReference type="SUPFAM" id="SSF53822">
    <property type="entry name" value="Periplasmic binding protein-like I"/>
    <property type="match status" value="1"/>
</dbReference>
<evidence type="ECO:0000256" key="1">
    <source>
        <dbReference type="ARBA" id="ARBA00010062"/>
    </source>
</evidence>
<dbReference type="CDD" id="cd06338">
    <property type="entry name" value="PBP1_ABC_ligand_binding-like"/>
    <property type="match status" value="1"/>
</dbReference>
<dbReference type="Gene3D" id="3.40.50.2300">
    <property type="match status" value="2"/>
</dbReference>
<proteinExistence type="inferred from homology"/>
<reference evidence="5 6" key="1">
    <citation type="journal article" date="2020" name="Genome Biol. Evol.">
        <title>Comparative Genomics Underlines Multiple Roles of Profftella, an Obligate Symbiont of Psyllids: Providing Toxins, Vitamins, and Carotenoids.</title>
        <authorList>
            <person name="Nakabachi A."/>
            <person name="Piel J."/>
            <person name="Malenovsky I."/>
            <person name="Hirose Y."/>
        </authorList>
    </citation>
    <scope>NUCLEOTIDE SEQUENCE [LARGE SCALE GENOMIC DNA]</scope>
    <source>
        <strain evidence="5 6">Dco</strain>
    </source>
</reference>
<dbReference type="RefSeq" id="WP_201329887.1">
    <property type="nucleotide sequence ID" value="NZ_AP023215.1"/>
</dbReference>
<evidence type="ECO:0000259" key="4">
    <source>
        <dbReference type="Pfam" id="PF13458"/>
    </source>
</evidence>
<feature type="transmembrane region" description="Helical" evidence="3">
    <location>
        <begin position="12"/>
        <end position="31"/>
    </location>
</feature>
<dbReference type="EMBL" id="AP023215">
    <property type="protein sequence ID" value="BCG49548.1"/>
    <property type="molecule type" value="Genomic_DNA"/>
</dbReference>
<keyword evidence="3" id="KW-1133">Transmembrane helix</keyword>
<dbReference type="Pfam" id="PF13458">
    <property type="entry name" value="Peripla_BP_6"/>
    <property type="match status" value="1"/>
</dbReference>
<dbReference type="AlphaFoldDB" id="A0A7R7ABN6"/>
<dbReference type="KEGG" id="parm:PADco_1280"/>
<dbReference type="InterPro" id="IPR028082">
    <property type="entry name" value="Peripla_BP_I"/>
</dbReference>
<evidence type="ECO:0000313" key="6">
    <source>
        <dbReference type="Proteomes" id="UP000595708"/>
    </source>
</evidence>
<keyword evidence="2" id="KW-0732">Signal</keyword>